<gene>
    <name evidence="2" type="ORF">DV515_00012105</name>
</gene>
<feature type="region of interest" description="Disordered" evidence="1">
    <location>
        <begin position="1"/>
        <end position="26"/>
    </location>
</feature>
<feature type="non-terminal residue" evidence="2">
    <location>
        <position position="102"/>
    </location>
</feature>
<dbReference type="AlphaFoldDB" id="A0A3L8S5U3"/>
<name>A0A3L8S5U3_CHLGU</name>
<comment type="caution">
    <text evidence="2">The sequence shown here is derived from an EMBL/GenBank/DDBJ whole genome shotgun (WGS) entry which is preliminary data.</text>
</comment>
<proteinExistence type="predicted"/>
<accession>A0A3L8S5U3</accession>
<dbReference type="EMBL" id="QUSF01000062">
    <property type="protein sequence ID" value="RLV97093.1"/>
    <property type="molecule type" value="Genomic_DNA"/>
</dbReference>
<evidence type="ECO:0000256" key="1">
    <source>
        <dbReference type="SAM" id="MobiDB-lite"/>
    </source>
</evidence>
<evidence type="ECO:0000313" key="3">
    <source>
        <dbReference type="Proteomes" id="UP000276834"/>
    </source>
</evidence>
<evidence type="ECO:0000313" key="2">
    <source>
        <dbReference type="EMBL" id="RLV97093.1"/>
    </source>
</evidence>
<protein>
    <submittedName>
        <fullName evidence="2">Uncharacterized protein</fullName>
    </submittedName>
</protein>
<sequence length="102" mass="11110">MGFHVEDPNPSQAWRPGSEASDGKREDKVLVKEVGIPALLLQGSGMVLGKLLFMHNEGLHFPGPQGEVELQKCRALLLQMISGEVRSKIKMDEAVGCLEEAV</sequence>
<dbReference type="Proteomes" id="UP000276834">
    <property type="component" value="Unassembled WGS sequence"/>
</dbReference>
<organism evidence="2 3">
    <name type="scientific">Chloebia gouldiae</name>
    <name type="common">Gouldian finch</name>
    <name type="synonym">Erythrura gouldiae</name>
    <dbReference type="NCBI Taxonomy" id="44316"/>
    <lineage>
        <taxon>Eukaryota</taxon>
        <taxon>Metazoa</taxon>
        <taxon>Chordata</taxon>
        <taxon>Craniata</taxon>
        <taxon>Vertebrata</taxon>
        <taxon>Euteleostomi</taxon>
        <taxon>Archelosauria</taxon>
        <taxon>Archosauria</taxon>
        <taxon>Dinosauria</taxon>
        <taxon>Saurischia</taxon>
        <taxon>Theropoda</taxon>
        <taxon>Coelurosauria</taxon>
        <taxon>Aves</taxon>
        <taxon>Neognathae</taxon>
        <taxon>Neoaves</taxon>
        <taxon>Telluraves</taxon>
        <taxon>Australaves</taxon>
        <taxon>Passeriformes</taxon>
        <taxon>Passeroidea</taxon>
        <taxon>Passeridae</taxon>
        <taxon>Chloebia</taxon>
    </lineage>
</organism>
<keyword evidence="3" id="KW-1185">Reference proteome</keyword>
<reference evidence="2 3" key="1">
    <citation type="journal article" date="2018" name="Proc. R. Soc. B">
        <title>A non-coding region near Follistatin controls head colour polymorphism in the Gouldian finch.</title>
        <authorList>
            <person name="Toomey M.B."/>
            <person name="Marques C.I."/>
            <person name="Andrade P."/>
            <person name="Araujo P.M."/>
            <person name="Sabatino S."/>
            <person name="Gazda M.A."/>
            <person name="Afonso S."/>
            <person name="Lopes R.J."/>
            <person name="Corbo J.C."/>
            <person name="Carneiro M."/>
        </authorList>
    </citation>
    <scope>NUCLEOTIDE SEQUENCE [LARGE SCALE GENOMIC DNA]</scope>
    <source>
        <strain evidence="2">Red01</strain>
        <tissue evidence="2">Muscle</tissue>
    </source>
</reference>